<accession>L8JT58</accession>
<comment type="caution">
    <text evidence="1">The sequence shown here is derived from an EMBL/GenBank/DDBJ whole genome shotgun (WGS) entry which is preliminary data.</text>
</comment>
<proteinExistence type="predicted"/>
<reference evidence="1 2" key="1">
    <citation type="submission" date="2012-12" db="EMBL/GenBank/DDBJ databases">
        <title>Genome assembly of Fulvivirga imtechensis AK7.</title>
        <authorList>
            <person name="Nupur N."/>
            <person name="Khatri I."/>
            <person name="Kumar R."/>
            <person name="Subramanian S."/>
            <person name="Pinnaka A."/>
        </authorList>
    </citation>
    <scope>NUCLEOTIDE SEQUENCE [LARGE SCALE GENOMIC DNA]</scope>
    <source>
        <strain evidence="1 2">AK7</strain>
    </source>
</reference>
<dbReference type="Proteomes" id="UP000011135">
    <property type="component" value="Unassembled WGS sequence"/>
</dbReference>
<name>L8JT58_9BACT</name>
<evidence type="ECO:0000313" key="2">
    <source>
        <dbReference type="Proteomes" id="UP000011135"/>
    </source>
</evidence>
<evidence type="ECO:0000313" key="1">
    <source>
        <dbReference type="EMBL" id="ELR70537.1"/>
    </source>
</evidence>
<sequence length="475" mass="57327">MAVKKKLKKFSEYAEKILPHEASYLLGVENFEDPEKKSILEKIAHNSNNFNRAESYDTSIDKRKYTNLKNWIDARLDDINVDKHFEWINEMDRKVMTDSITPEDELLLLKTIKSYRHPIYNFMKYYELMLNFRHFLLIRLRYDDHKIVNQFITAYKDPYDKAREVNQKLHQATVDIIDQYSLNNTESRHWESWLTDIFYNEQLDGNNRYFAIIRLTFMYFNYREFDKLKTLYDHLDGLLAKGFFYSRRILYNYYANRLMLHSKFDVLQQAEEYGYLSIRQKNADHLQYLTNFSSILLRRGKIDEALSLLKESMTEMKISHNFHNKIGFVAFYVKCLNLNNQPQDGERYAESFLRINKEHVLAKRWYIFFTAYLNSLLLQEKYEKVIHTCKRYGLLVRDREDQKKPIYLPTIRWYYEMSMYMEGRIAEDKLIEAITTSGKDYLTNHHKSSVIQDLLDDLQIHVPHIIKEIKSSLHF</sequence>
<dbReference type="eggNOG" id="ENOG502Z8JU">
    <property type="taxonomic scope" value="Bacteria"/>
</dbReference>
<dbReference type="EMBL" id="AMZN01000051">
    <property type="protein sequence ID" value="ELR70537.1"/>
    <property type="molecule type" value="Genomic_DNA"/>
</dbReference>
<keyword evidence="2" id="KW-1185">Reference proteome</keyword>
<dbReference type="AlphaFoldDB" id="L8JT58"/>
<protein>
    <submittedName>
        <fullName evidence="1">Uncharacterized protein</fullName>
    </submittedName>
</protein>
<organism evidence="1 2">
    <name type="scientific">Fulvivirga imtechensis AK7</name>
    <dbReference type="NCBI Taxonomy" id="1237149"/>
    <lineage>
        <taxon>Bacteria</taxon>
        <taxon>Pseudomonadati</taxon>
        <taxon>Bacteroidota</taxon>
        <taxon>Cytophagia</taxon>
        <taxon>Cytophagales</taxon>
        <taxon>Fulvivirgaceae</taxon>
        <taxon>Fulvivirga</taxon>
    </lineage>
</organism>
<gene>
    <name evidence="1" type="ORF">C900_03518</name>
</gene>